<evidence type="ECO:0000313" key="2">
    <source>
        <dbReference type="Proteomes" id="UP001054837"/>
    </source>
</evidence>
<evidence type="ECO:0000313" key="1">
    <source>
        <dbReference type="EMBL" id="GIY35687.1"/>
    </source>
</evidence>
<organism evidence="1 2">
    <name type="scientific">Caerostris darwini</name>
    <dbReference type="NCBI Taxonomy" id="1538125"/>
    <lineage>
        <taxon>Eukaryota</taxon>
        <taxon>Metazoa</taxon>
        <taxon>Ecdysozoa</taxon>
        <taxon>Arthropoda</taxon>
        <taxon>Chelicerata</taxon>
        <taxon>Arachnida</taxon>
        <taxon>Araneae</taxon>
        <taxon>Araneomorphae</taxon>
        <taxon>Entelegynae</taxon>
        <taxon>Araneoidea</taxon>
        <taxon>Araneidae</taxon>
        <taxon>Caerostris</taxon>
    </lineage>
</organism>
<dbReference type="AlphaFoldDB" id="A0AAV4STD3"/>
<proteinExistence type="predicted"/>
<accession>A0AAV4STD3</accession>
<name>A0AAV4STD3_9ARAC</name>
<sequence length="188" mass="19851">MKEIAGGTSGFRSLEGPNGGKVLRPACRCHGYGMGKGGSGWSAKATTDAAASLSISLLEGWREVLADCCGGWDGGGEESVCDPLAALLISLLHQFKIFPVVFPPFRITPAFIYLGRGGEWKISLEGRRAEVGFRSLECPNGGKSFASKVSLPWLRDRERGWCGSAKATTDAAAFYQSPCSEDGVRGAG</sequence>
<comment type="caution">
    <text evidence="1">The sequence shown here is derived from an EMBL/GenBank/DDBJ whole genome shotgun (WGS) entry which is preliminary data.</text>
</comment>
<reference evidence="1 2" key="1">
    <citation type="submission" date="2021-06" db="EMBL/GenBank/DDBJ databases">
        <title>Caerostris darwini draft genome.</title>
        <authorList>
            <person name="Kono N."/>
            <person name="Arakawa K."/>
        </authorList>
    </citation>
    <scope>NUCLEOTIDE SEQUENCE [LARGE SCALE GENOMIC DNA]</scope>
</reference>
<dbReference type="EMBL" id="BPLQ01008196">
    <property type="protein sequence ID" value="GIY35687.1"/>
    <property type="molecule type" value="Genomic_DNA"/>
</dbReference>
<keyword evidence="2" id="KW-1185">Reference proteome</keyword>
<protein>
    <submittedName>
        <fullName evidence="1">Uncharacterized protein</fullName>
    </submittedName>
</protein>
<dbReference type="Proteomes" id="UP001054837">
    <property type="component" value="Unassembled WGS sequence"/>
</dbReference>
<gene>
    <name evidence="1" type="ORF">CDAR_185201</name>
</gene>